<dbReference type="EMBL" id="CACRXK020000366">
    <property type="protein sequence ID" value="CAB3981240.1"/>
    <property type="molecule type" value="Genomic_DNA"/>
</dbReference>
<evidence type="ECO:0000313" key="4">
    <source>
        <dbReference type="Proteomes" id="UP001152795"/>
    </source>
</evidence>
<feature type="region of interest" description="Disordered" evidence="2">
    <location>
        <begin position="642"/>
        <end position="725"/>
    </location>
</feature>
<sequence>MAHLLGSQNCLESLAIDIGDVHETITHIFGRVGPVRFPSWKYPDKASCDLDINKLLTRYCYSKDDDHSKLSHIILFELLIDRLVLLMQALSSFCNHLLSTTESNRPGTAKSVGSAMSVGLVVKKFWNKMAHLYHIVQRELTESSSKDKKLRSLENTVSDMRQEINMLQELVKKTPSQSSPVKGEIKNQSKTKTSAKFILSHTMDMNLESPSQAEDLTLAVEEVALTKTCKDMPTQTYDTAFVPCEACSRTQENLIAVGQMVMKVCESQGLPSSLAKQKRLLKQSLLAAADVSRWAAEQNRDLSRINEHLDNLYAQINPLQEKLNKSRERRKALEERVKSLEETVETERQESQRISKELSEKLSAVTQEMKRLQEDSNAEIWDLKKGKEFLEIRMERSELELKDSVASKSKLESQCSQLKSDLDKERTETSKVAKMNEDLSETKQVLKDMQRKLEKTTLELGKMEAKNRTLSQHDQVLQSKHDSLLQRIDELDQECEELREKVMDIEGERDELRDILDETKIQSESLSKELAEKQGQVDSINADRSKLSEAIQRLQTDVQRLQHDLQVSEEKMQMIVQYPDDKNSLGGEALDNPLAISREMEKQITSNNIRIAMLEAQNKKLRHSIEKLSDIQEDSKPLRQMEEPVLLWNSRSDSAKSRKKNSNSSGRSALTRTQSDTESRGHRTSGTTDEFRQTSENYRPRPPSGSKLEHQNSFQNSREKVFEKRQARALSAKLANSGKNAASLMRTDSWGLDADITARDDVSTTNYEPVNTFICGGCDKMYTTRNDLDIHKAFCYDLKT</sequence>
<dbReference type="Proteomes" id="UP001152795">
    <property type="component" value="Unassembled WGS sequence"/>
</dbReference>
<evidence type="ECO:0000313" key="3">
    <source>
        <dbReference type="EMBL" id="CAB3981240.1"/>
    </source>
</evidence>
<evidence type="ECO:0000256" key="2">
    <source>
        <dbReference type="SAM" id="MobiDB-lite"/>
    </source>
</evidence>
<accession>A0A6S7G6F1</accession>
<comment type="caution">
    <text evidence="3">The sequence shown here is derived from an EMBL/GenBank/DDBJ whole genome shotgun (WGS) entry which is preliminary data.</text>
</comment>
<dbReference type="AlphaFoldDB" id="A0A6S7G6F1"/>
<keyword evidence="4" id="KW-1185">Reference proteome</keyword>
<gene>
    <name evidence="3" type="ORF">PACLA_8A043280</name>
</gene>
<reference evidence="3" key="1">
    <citation type="submission" date="2020-04" db="EMBL/GenBank/DDBJ databases">
        <authorList>
            <person name="Alioto T."/>
            <person name="Alioto T."/>
            <person name="Gomez Garrido J."/>
        </authorList>
    </citation>
    <scope>NUCLEOTIDE SEQUENCE</scope>
    <source>
        <strain evidence="3">A484AB</strain>
    </source>
</reference>
<keyword evidence="1" id="KW-0175">Coiled coil</keyword>
<protein>
    <submittedName>
        <fullName evidence="3">Uncharacterized protein</fullName>
    </submittedName>
</protein>
<dbReference type="PANTHER" id="PTHR43696:SF9">
    <property type="entry name" value="COILED-COIL DOMAIN-CONTAINING PROTEIN 157"/>
    <property type="match status" value="1"/>
</dbReference>
<proteinExistence type="predicted"/>
<dbReference type="Gene3D" id="1.10.287.1490">
    <property type="match status" value="1"/>
</dbReference>
<dbReference type="InterPro" id="IPR029681">
    <property type="entry name" value="CCDC157"/>
</dbReference>
<dbReference type="OrthoDB" id="10051906at2759"/>
<dbReference type="PANTHER" id="PTHR43696">
    <property type="entry name" value="COILED-COIL DOMAIN-CONTAINING PROTEIN 157"/>
    <property type="match status" value="1"/>
</dbReference>
<feature type="coiled-coil region" evidence="1">
    <location>
        <begin position="295"/>
        <end position="571"/>
    </location>
</feature>
<evidence type="ECO:0000256" key="1">
    <source>
        <dbReference type="SAM" id="Coils"/>
    </source>
</evidence>
<name>A0A6S7G6F1_PARCT</name>
<organism evidence="3 4">
    <name type="scientific">Paramuricea clavata</name>
    <name type="common">Red gorgonian</name>
    <name type="synonym">Violescent sea-whip</name>
    <dbReference type="NCBI Taxonomy" id="317549"/>
    <lineage>
        <taxon>Eukaryota</taxon>
        <taxon>Metazoa</taxon>
        <taxon>Cnidaria</taxon>
        <taxon>Anthozoa</taxon>
        <taxon>Octocorallia</taxon>
        <taxon>Malacalcyonacea</taxon>
        <taxon>Plexauridae</taxon>
        <taxon>Paramuricea</taxon>
    </lineage>
</organism>